<reference evidence="7" key="2">
    <citation type="journal article" date="2021" name="Microbiome">
        <title>Successional dynamics and alternative stable states in a saline activated sludge microbial community over 9 years.</title>
        <authorList>
            <person name="Wang Y."/>
            <person name="Ye J."/>
            <person name="Ju F."/>
            <person name="Liu L."/>
            <person name="Boyd J.A."/>
            <person name="Deng Y."/>
            <person name="Parks D.H."/>
            <person name="Jiang X."/>
            <person name="Yin X."/>
            <person name="Woodcroft B.J."/>
            <person name="Tyson G.W."/>
            <person name="Hugenholtz P."/>
            <person name="Polz M.F."/>
            <person name="Zhang T."/>
        </authorList>
    </citation>
    <scope>NUCLEOTIDE SEQUENCE</scope>
    <source>
        <strain evidence="7">HKST-UBA02</strain>
    </source>
</reference>
<evidence type="ECO:0000256" key="1">
    <source>
        <dbReference type="ARBA" id="ARBA00006082"/>
    </source>
</evidence>
<dbReference type="InterPro" id="IPR014721">
    <property type="entry name" value="Ribsml_uS5_D2-typ_fold_subgr"/>
</dbReference>
<dbReference type="SMART" id="SM01340">
    <property type="entry name" value="DNA_mis_repair"/>
    <property type="match status" value="1"/>
</dbReference>
<feature type="compositionally biased region" description="Polar residues" evidence="4">
    <location>
        <begin position="352"/>
        <end position="368"/>
    </location>
</feature>
<dbReference type="PANTHER" id="PTHR10073">
    <property type="entry name" value="DNA MISMATCH REPAIR PROTEIN MLH, PMS, MUTL"/>
    <property type="match status" value="1"/>
</dbReference>
<keyword evidence="2" id="KW-0227">DNA damage</keyword>
<dbReference type="InterPro" id="IPR014762">
    <property type="entry name" value="DNA_mismatch_repair_CS"/>
</dbReference>
<gene>
    <name evidence="7" type="primary">mutL</name>
    <name evidence="7" type="ORF">KC573_02485</name>
</gene>
<dbReference type="Pfam" id="PF13589">
    <property type="entry name" value="HATPase_c_3"/>
    <property type="match status" value="1"/>
</dbReference>
<dbReference type="InterPro" id="IPR013507">
    <property type="entry name" value="DNA_mismatch_S5_2-like"/>
</dbReference>
<proteinExistence type="inferred from homology"/>
<dbReference type="InterPro" id="IPR036890">
    <property type="entry name" value="HATPase_C_sf"/>
</dbReference>
<dbReference type="GO" id="GO:0006298">
    <property type="term" value="P:mismatch repair"/>
    <property type="evidence" value="ECO:0007669"/>
    <property type="project" value="InterPro"/>
</dbReference>
<protein>
    <submittedName>
        <fullName evidence="7">DNA mismatch repair endonuclease MutL</fullName>
    </submittedName>
</protein>
<dbReference type="GO" id="GO:0016887">
    <property type="term" value="F:ATP hydrolysis activity"/>
    <property type="evidence" value="ECO:0007669"/>
    <property type="project" value="InterPro"/>
</dbReference>
<dbReference type="GO" id="GO:0140664">
    <property type="term" value="F:ATP-dependent DNA damage sensor activity"/>
    <property type="evidence" value="ECO:0007669"/>
    <property type="project" value="InterPro"/>
</dbReference>
<dbReference type="GO" id="GO:0004519">
    <property type="term" value="F:endonuclease activity"/>
    <property type="evidence" value="ECO:0007669"/>
    <property type="project" value="UniProtKB-KW"/>
</dbReference>
<dbReference type="PANTHER" id="PTHR10073:SF12">
    <property type="entry name" value="DNA MISMATCH REPAIR PROTEIN MLH1"/>
    <property type="match status" value="1"/>
</dbReference>
<sequence>MPIKILPDTIVNQIAAGEVVERPSSIVKELVENSIDAQSDAITIEIEDGGIEKIKIVDNGIGIPKDELNLAVTRHATSKITSMQDLEKIGSLGFRGEALASISSVSNVSIQSRQKDAEFGHEIVVDFGEVNEPSKKGMTTGTIISVSNLFKNLPVRKKFLKTAATEAKYISEVITSFALANPAISFTYIKNGKESFRVEKVTSISERIHQVWSTDIFNDLLEVFYEHPHLSIKGYVGKLELSGRKAEQWMFVNSRWVDDRTVHAAVREAYGGLLPPKGRPFFVLYIDTPPHMVDVNVHPRKEEVRFASQSFVYTSVKNAVREVLGKVDITPKVTVFGNEVGSDDIPVSSQRATQYSNWSDHGDTSSVNIPGRGGTPFITKSDKQGGYGKSQQTYSQQPSYGFIQDREASALPWEEVAGDEVMPYQIFDNVYIFTFGEKITIYDQHALHERILYERFKTAFENNVENVEVQSLLIQQSVTLNPQEWETYQESRDIFSALGFDITDKENNVLQVQAVPVSLKDSRIRDLIPTVLDEWGEHENITADKDLALSYMACRSAVKAGDRLTR</sequence>
<feature type="domain" description="DNA mismatch repair protein S5" evidence="6">
    <location>
        <begin position="208"/>
        <end position="325"/>
    </location>
</feature>
<dbReference type="InterPro" id="IPR020568">
    <property type="entry name" value="Ribosomal_Su5_D2-typ_SF"/>
</dbReference>
<dbReference type="InterPro" id="IPR042121">
    <property type="entry name" value="MutL_C_regsub"/>
</dbReference>
<dbReference type="Proteomes" id="UP000699691">
    <property type="component" value="Unassembled WGS sequence"/>
</dbReference>
<dbReference type="CDD" id="cd16926">
    <property type="entry name" value="HATPase_MutL-MLH-PMS-like"/>
    <property type="match status" value="1"/>
</dbReference>
<reference evidence="7" key="1">
    <citation type="submission" date="2020-04" db="EMBL/GenBank/DDBJ databases">
        <authorList>
            <person name="Zhang T."/>
        </authorList>
    </citation>
    <scope>NUCLEOTIDE SEQUENCE</scope>
    <source>
        <strain evidence="7">HKST-UBA02</strain>
    </source>
</reference>
<accession>A0A955LW69</accession>
<dbReference type="InterPro" id="IPR038973">
    <property type="entry name" value="MutL/Mlh/Pms-like"/>
</dbReference>
<evidence type="ECO:0000259" key="5">
    <source>
        <dbReference type="SMART" id="SM00853"/>
    </source>
</evidence>
<organism evidence="7 8">
    <name type="scientific">candidate division WWE3 bacterium</name>
    <dbReference type="NCBI Taxonomy" id="2053526"/>
    <lineage>
        <taxon>Bacteria</taxon>
        <taxon>Katanobacteria</taxon>
    </lineage>
</organism>
<dbReference type="GO" id="GO:0032300">
    <property type="term" value="C:mismatch repair complex"/>
    <property type="evidence" value="ECO:0007669"/>
    <property type="project" value="InterPro"/>
</dbReference>
<dbReference type="EMBL" id="JAGQKY010000098">
    <property type="protein sequence ID" value="MCA9397672.1"/>
    <property type="molecule type" value="Genomic_DNA"/>
</dbReference>
<dbReference type="SMART" id="SM00853">
    <property type="entry name" value="MutL_C"/>
    <property type="match status" value="1"/>
</dbReference>
<dbReference type="PROSITE" id="PS00058">
    <property type="entry name" value="DNA_MISMATCH_REPAIR_1"/>
    <property type="match status" value="1"/>
</dbReference>
<dbReference type="SUPFAM" id="SSF118116">
    <property type="entry name" value="DNA mismatch repair protein MutL"/>
    <property type="match status" value="1"/>
</dbReference>
<keyword evidence="7" id="KW-0255">Endonuclease</keyword>
<evidence type="ECO:0000256" key="4">
    <source>
        <dbReference type="SAM" id="MobiDB-lite"/>
    </source>
</evidence>
<dbReference type="Gene3D" id="3.30.565.10">
    <property type="entry name" value="Histidine kinase-like ATPase, C-terminal domain"/>
    <property type="match status" value="1"/>
</dbReference>
<evidence type="ECO:0000256" key="3">
    <source>
        <dbReference type="ARBA" id="ARBA00023204"/>
    </source>
</evidence>
<dbReference type="Pfam" id="PF08676">
    <property type="entry name" value="MutL_C"/>
    <property type="match status" value="1"/>
</dbReference>
<dbReference type="Gene3D" id="3.30.230.10">
    <property type="match status" value="1"/>
</dbReference>
<dbReference type="InterPro" id="IPR020667">
    <property type="entry name" value="DNA_mismatch_repair_MutL"/>
</dbReference>
<feature type="region of interest" description="Disordered" evidence="4">
    <location>
        <begin position="352"/>
        <end position="371"/>
    </location>
</feature>
<evidence type="ECO:0000313" key="8">
    <source>
        <dbReference type="Proteomes" id="UP000699691"/>
    </source>
</evidence>
<keyword evidence="7" id="KW-0540">Nuclease</keyword>
<comment type="similarity">
    <text evidence="1">Belongs to the DNA mismatch repair MutL/HexB family.</text>
</comment>
<dbReference type="GO" id="GO:0030983">
    <property type="term" value="F:mismatched DNA binding"/>
    <property type="evidence" value="ECO:0007669"/>
    <property type="project" value="InterPro"/>
</dbReference>
<dbReference type="Gene3D" id="3.30.1370.100">
    <property type="entry name" value="MutL, C-terminal domain, regulatory subdomain"/>
    <property type="match status" value="1"/>
</dbReference>
<comment type="caution">
    <text evidence="7">The sequence shown here is derived from an EMBL/GenBank/DDBJ whole genome shotgun (WGS) entry which is preliminary data.</text>
</comment>
<dbReference type="SUPFAM" id="SSF54211">
    <property type="entry name" value="Ribosomal protein S5 domain 2-like"/>
    <property type="match status" value="1"/>
</dbReference>
<name>A0A955LW69_UNCKA</name>
<dbReference type="InterPro" id="IPR014790">
    <property type="entry name" value="MutL_C"/>
</dbReference>
<keyword evidence="3" id="KW-0234">DNA repair</keyword>
<dbReference type="AlphaFoldDB" id="A0A955LW69"/>
<dbReference type="FunFam" id="3.30.565.10:FF:000003">
    <property type="entry name" value="DNA mismatch repair endonuclease MutL"/>
    <property type="match status" value="1"/>
</dbReference>
<dbReference type="SUPFAM" id="SSF55874">
    <property type="entry name" value="ATPase domain of HSP90 chaperone/DNA topoisomerase II/histidine kinase"/>
    <property type="match status" value="1"/>
</dbReference>
<dbReference type="Pfam" id="PF01119">
    <property type="entry name" value="DNA_mis_repair"/>
    <property type="match status" value="1"/>
</dbReference>
<dbReference type="InterPro" id="IPR002099">
    <property type="entry name" value="MutL/Mlh/PMS"/>
</dbReference>
<evidence type="ECO:0000259" key="6">
    <source>
        <dbReference type="SMART" id="SM01340"/>
    </source>
</evidence>
<dbReference type="GO" id="GO:0005524">
    <property type="term" value="F:ATP binding"/>
    <property type="evidence" value="ECO:0007669"/>
    <property type="project" value="InterPro"/>
</dbReference>
<dbReference type="HAMAP" id="MF_00149">
    <property type="entry name" value="DNA_mis_repair"/>
    <property type="match status" value="1"/>
</dbReference>
<dbReference type="InterPro" id="IPR037198">
    <property type="entry name" value="MutL_C_sf"/>
</dbReference>
<keyword evidence="7" id="KW-0378">Hydrolase</keyword>
<evidence type="ECO:0000313" key="7">
    <source>
        <dbReference type="EMBL" id="MCA9397672.1"/>
    </source>
</evidence>
<dbReference type="NCBIfam" id="TIGR00585">
    <property type="entry name" value="mutl"/>
    <property type="match status" value="1"/>
</dbReference>
<feature type="non-terminal residue" evidence="7">
    <location>
        <position position="566"/>
    </location>
</feature>
<evidence type="ECO:0000256" key="2">
    <source>
        <dbReference type="ARBA" id="ARBA00022763"/>
    </source>
</evidence>
<dbReference type="CDD" id="cd00782">
    <property type="entry name" value="MutL_Trans"/>
    <property type="match status" value="1"/>
</dbReference>
<feature type="domain" description="MutL C-terminal dimerisation" evidence="5">
    <location>
        <begin position="423"/>
        <end position="564"/>
    </location>
</feature>